<dbReference type="SUPFAM" id="SSF56281">
    <property type="entry name" value="Metallo-hydrolase/oxidoreductase"/>
    <property type="match status" value="1"/>
</dbReference>
<dbReference type="OrthoDB" id="9803916at2"/>
<name>A0A1D9GKZ0_9GAMM</name>
<dbReference type="PANTHER" id="PTHR42663:SF6">
    <property type="entry name" value="HYDROLASE C777.06C-RELATED"/>
    <property type="match status" value="1"/>
</dbReference>
<dbReference type="Gene3D" id="3.60.15.10">
    <property type="entry name" value="Ribonuclease Z/Hydroxyacylglutathione hydrolase-like"/>
    <property type="match status" value="1"/>
</dbReference>
<dbReference type="STRING" id="1874317.BKP64_09070"/>
<dbReference type="InterPro" id="IPR036866">
    <property type="entry name" value="RibonucZ/Hydroxyglut_hydro"/>
</dbReference>
<dbReference type="Pfam" id="PF12706">
    <property type="entry name" value="Lactamase_B_2"/>
    <property type="match status" value="1"/>
</dbReference>
<dbReference type="InterPro" id="IPR035682">
    <property type="entry name" value="PhnP_MBL"/>
</dbReference>
<dbReference type="NCBIfam" id="TIGR03307">
    <property type="entry name" value="PhnP"/>
    <property type="match status" value="1"/>
</dbReference>
<dbReference type="KEGG" id="msq:BKP64_09070"/>
<feature type="domain" description="Metallo-beta-lactamase" evidence="1">
    <location>
        <begin position="63"/>
        <end position="220"/>
    </location>
</feature>
<dbReference type="Proteomes" id="UP000177445">
    <property type="component" value="Chromosome"/>
</dbReference>
<dbReference type="GO" id="GO:0008081">
    <property type="term" value="F:phosphoric diester hydrolase activity"/>
    <property type="evidence" value="ECO:0007669"/>
    <property type="project" value="InterPro"/>
</dbReference>
<evidence type="ECO:0000313" key="3">
    <source>
        <dbReference type="Proteomes" id="UP000177445"/>
    </source>
</evidence>
<dbReference type="PANTHER" id="PTHR42663">
    <property type="entry name" value="HYDROLASE C777.06C-RELATED-RELATED"/>
    <property type="match status" value="1"/>
</dbReference>
<organism evidence="2 3">
    <name type="scientific">Marinobacter salinus</name>
    <dbReference type="NCBI Taxonomy" id="1874317"/>
    <lineage>
        <taxon>Bacteria</taxon>
        <taxon>Pseudomonadati</taxon>
        <taxon>Pseudomonadota</taxon>
        <taxon>Gammaproteobacteria</taxon>
        <taxon>Pseudomonadales</taxon>
        <taxon>Marinobacteraceae</taxon>
        <taxon>Marinobacter</taxon>
    </lineage>
</organism>
<dbReference type="GO" id="GO:0019700">
    <property type="term" value="P:organic phosphonate catabolic process"/>
    <property type="evidence" value="ECO:0007669"/>
    <property type="project" value="InterPro"/>
</dbReference>
<proteinExistence type="predicted"/>
<dbReference type="RefSeq" id="WP_070968790.1">
    <property type="nucleotide sequence ID" value="NZ_CP017715.1"/>
</dbReference>
<reference evidence="2 3" key="1">
    <citation type="submission" date="2016-10" db="EMBL/GenBank/DDBJ databases">
        <title>Marinobacter salinus sp. nov., a moderately halophilic bacterium isolated from a tidal flat environment.</title>
        <authorList>
            <person name="Park S.-J."/>
        </authorList>
    </citation>
    <scope>NUCLEOTIDE SEQUENCE [LARGE SCALE GENOMIC DNA]</scope>
    <source>
        <strain evidence="2 3">Hb8</strain>
    </source>
</reference>
<dbReference type="EMBL" id="CP017715">
    <property type="protein sequence ID" value="AOY88303.1"/>
    <property type="molecule type" value="Genomic_DNA"/>
</dbReference>
<evidence type="ECO:0000313" key="2">
    <source>
        <dbReference type="EMBL" id="AOY88303.1"/>
    </source>
</evidence>
<accession>A0A1D9GKZ0</accession>
<keyword evidence="3" id="KW-1185">Reference proteome</keyword>
<dbReference type="AlphaFoldDB" id="A0A1D9GKZ0"/>
<dbReference type="InterPro" id="IPR001279">
    <property type="entry name" value="Metallo-B-lactamas"/>
</dbReference>
<evidence type="ECO:0000259" key="1">
    <source>
        <dbReference type="Pfam" id="PF12706"/>
    </source>
</evidence>
<protein>
    <submittedName>
        <fullName evidence="2">Phosphonate metabolism protein PhnP</fullName>
    </submittedName>
</protein>
<sequence length="260" mass="28208">MRITFLGTGAAGGVPLFGCQCSACVIAHNSPDYGREPCSALIESGGIRILIDGGLMDLHKRFGPGELDAILLTHFHPDHVQGLFHLRWGKGPTIPVFIPPDPDGCADLFRHPGMLEFRPQVAFSAFQVGPLKITPLPLIHSKITFGYAIELADGPAFAYLTDTRGLPLETGDFLRAMKPDGLAIDCSFPPSDEPKGHNDWTMALDCIEAVSPVRTWLTHISHELDDWRLSTNPDLPADIRVARDGEQASLAPAAGKHPHE</sequence>
<dbReference type="InterPro" id="IPR017693">
    <property type="entry name" value="Phosphonate_metab_PhnP"/>
</dbReference>
<gene>
    <name evidence="2" type="ORF">BKP64_09070</name>
</gene>
<dbReference type="CDD" id="cd07736">
    <property type="entry name" value="PhnP-like_MBL-fold"/>
    <property type="match status" value="1"/>
</dbReference>